<feature type="compositionally biased region" description="Acidic residues" evidence="1">
    <location>
        <begin position="553"/>
        <end position="568"/>
    </location>
</feature>
<organism evidence="2 3">
    <name type="scientific">Favolaschia claudopus</name>
    <dbReference type="NCBI Taxonomy" id="2862362"/>
    <lineage>
        <taxon>Eukaryota</taxon>
        <taxon>Fungi</taxon>
        <taxon>Dikarya</taxon>
        <taxon>Basidiomycota</taxon>
        <taxon>Agaricomycotina</taxon>
        <taxon>Agaricomycetes</taxon>
        <taxon>Agaricomycetidae</taxon>
        <taxon>Agaricales</taxon>
        <taxon>Marasmiineae</taxon>
        <taxon>Mycenaceae</taxon>
        <taxon>Favolaschia</taxon>
    </lineage>
</organism>
<evidence type="ECO:0000256" key="1">
    <source>
        <dbReference type="SAM" id="MobiDB-lite"/>
    </source>
</evidence>
<protein>
    <submittedName>
        <fullName evidence="2">Uncharacterized protein</fullName>
    </submittedName>
</protein>
<feature type="region of interest" description="Disordered" evidence="1">
    <location>
        <begin position="788"/>
        <end position="809"/>
    </location>
</feature>
<feature type="region of interest" description="Disordered" evidence="1">
    <location>
        <begin position="534"/>
        <end position="596"/>
    </location>
</feature>
<feature type="region of interest" description="Disordered" evidence="1">
    <location>
        <begin position="314"/>
        <end position="459"/>
    </location>
</feature>
<feature type="compositionally biased region" description="Basic residues" evidence="1">
    <location>
        <begin position="385"/>
        <end position="399"/>
    </location>
</feature>
<evidence type="ECO:0000313" key="2">
    <source>
        <dbReference type="EMBL" id="KAK7027869.1"/>
    </source>
</evidence>
<sequence>MARKKKNSSGAVDEENAKKRGNPGDIHGSCAAFLHEKVDGYCDASKNKTTRKFFPKLWKEYWARFPWDLPFEQEPPKDLEGYGRPDNELTVDELSRKTEIQKKTQVKIKRWLTYVRRNKRGGKNPYRKWLHQLSHIEERPPKRMALYQLYMQDEKKNDNVNKLFQERYPELVGTGNSIQQRTAIARELLAMETEEARADLKRKGDEAFEAAMAEFRAGNGVEAEAVDDPVVQKEARGQLAVTVQPLLDSLRAITGCQLLLVAGTVVDGKFDIRCMHAKAPGVQGLDLTAWDPVGFKPVLDQIMRYLVAAASDPQATGPLQPRETEVSQQDGSSTTPPVIVPPPLPPTAPAPGQSTTRAPPQQVVSAAAASSLASGATVEPISSRTRNRGSKSKAKKGGAKGKVNVDADEESDSDDDEEGSGSDDDDEDEDDDGSGGEEDDDDADGWDGDGDEWAGWGEELDSRLDALPLVASPLKRAIKRLPPSDQEYRLRQLEGGNELFVTRESNMARTAELLENLGIKNDVANLMKELKAANKRPIEEGGGQPSKRRKPNEEEEYDDGEEGDDDGNGDGNAEAAAGVKQVRGGKDKNVRAPPGVDANGVAHWALSAKSQLLAGEGDDMWTNVVALWWKREEQAGFDGPAKAIGTKFRPAQVSGWINRARVGGPQPAILDVYAFAAQWWQYWVAINPEWRTRLEGGGGTRLGKEGQGDWGTLKGQTGKNGLLNVLICLRWWKDVLRIGSVGAPEGILSKQWQEAVGDLLWVLEKMGESETPPTPATTPTPTLQRMTLKRGGEENPSPSKKSKHQSLAPVTDAVRDDIIEISDSDEDRGAESTAKEDVFGPVIMNKPRQNPSFPGVYAVDVDKYFRQVIEMTKTGKTKIGDALLRVYRVSVPNSTWYRHREVWEARQTNIAVIVRQSINAGLTPEGRWDPVYNQGRKLLDQAKKKRTDVQSQ</sequence>
<accession>A0AAW0BPL0</accession>
<evidence type="ECO:0000313" key="3">
    <source>
        <dbReference type="Proteomes" id="UP001362999"/>
    </source>
</evidence>
<gene>
    <name evidence="2" type="ORF">R3P38DRAFT_3521484</name>
</gene>
<feature type="compositionally biased region" description="Pro residues" evidence="1">
    <location>
        <begin position="338"/>
        <end position="349"/>
    </location>
</feature>
<dbReference type="EMBL" id="JAWWNJ010000029">
    <property type="protein sequence ID" value="KAK7027869.1"/>
    <property type="molecule type" value="Genomic_DNA"/>
</dbReference>
<feature type="compositionally biased region" description="Polar residues" evidence="1">
    <location>
        <begin position="352"/>
        <end position="364"/>
    </location>
</feature>
<feature type="compositionally biased region" description="Acidic residues" evidence="1">
    <location>
        <begin position="406"/>
        <end position="452"/>
    </location>
</feature>
<reference evidence="2 3" key="1">
    <citation type="journal article" date="2024" name="J Genomics">
        <title>Draft genome sequencing and assembly of Favolaschia claudopus CIRM-BRFM 2984 isolated from oak limbs.</title>
        <authorList>
            <person name="Navarro D."/>
            <person name="Drula E."/>
            <person name="Chaduli D."/>
            <person name="Cazenave R."/>
            <person name="Ahrendt S."/>
            <person name="Wang J."/>
            <person name="Lipzen A."/>
            <person name="Daum C."/>
            <person name="Barry K."/>
            <person name="Grigoriev I.V."/>
            <person name="Favel A."/>
            <person name="Rosso M.N."/>
            <person name="Martin F."/>
        </authorList>
    </citation>
    <scope>NUCLEOTIDE SEQUENCE [LARGE SCALE GENOMIC DNA]</scope>
    <source>
        <strain evidence="2 3">CIRM-BRFM 2984</strain>
    </source>
</reference>
<name>A0AAW0BPL0_9AGAR</name>
<feature type="region of interest" description="Disordered" evidence="1">
    <location>
        <begin position="1"/>
        <end position="26"/>
    </location>
</feature>
<dbReference type="Proteomes" id="UP001362999">
    <property type="component" value="Unassembled WGS sequence"/>
</dbReference>
<comment type="caution">
    <text evidence="2">The sequence shown here is derived from an EMBL/GenBank/DDBJ whole genome shotgun (WGS) entry which is preliminary data.</text>
</comment>
<keyword evidence="3" id="KW-1185">Reference proteome</keyword>
<proteinExistence type="predicted"/>
<feature type="compositionally biased region" description="Low complexity" evidence="1">
    <location>
        <begin position="365"/>
        <end position="376"/>
    </location>
</feature>
<dbReference type="AlphaFoldDB" id="A0AAW0BPL0"/>